<evidence type="ECO:0000313" key="2">
    <source>
        <dbReference type="EMBL" id="UOR10786.1"/>
    </source>
</evidence>
<accession>A0ABY4H8B3</accession>
<gene>
    <name evidence="2" type="ORF">MUO15_14255</name>
</gene>
<feature type="transmembrane region" description="Helical" evidence="1">
    <location>
        <begin position="181"/>
        <end position="200"/>
    </location>
</feature>
<keyword evidence="3" id="KW-1185">Reference proteome</keyword>
<protein>
    <submittedName>
        <fullName evidence="2">YybS family protein</fullName>
    </submittedName>
</protein>
<proteinExistence type="predicted"/>
<reference evidence="2" key="1">
    <citation type="submission" date="2022-04" db="EMBL/GenBank/DDBJ databases">
        <title>Halobacillus sp. isolated from saltern.</title>
        <authorList>
            <person name="Won M."/>
            <person name="Lee C.-M."/>
            <person name="Woen H.-Y."/>
            <person name="Kwon S.-W."/>
        </authorList>
    </citation>
    <scope>NUCLEOTIDE SEQUENCE</scope>
    <source>
        <strain evidence="2">SSHM10-5</strain>
    </source>
</reference>
<dbReference type="PANTHER" id="PTHR41324">
    <property type="entry name" value="MEMBRANE PROTEIN-RELATED"/>
    <property type="match status" value="1"/>
</dbReference>
<feature type="transmembrane region" description="Helical" evidence="1">
    <location>
        <begin position="286"/>
        <end position="309"/>
    </location>
</feature>
<keyword evidence="1" id="KW-0472">Membrane</keyword>
<dbReference type="PANTHER" id="PTHR41324:SF1">
    <property type="entry name" value="DUF2232 DOMAIN-CONTAINING PROTEIN"/>
    <property type="match status" value="1"/>
</dbReference>
<evidence type="ECO:0000313" key="3">
    <source>
        <dbReference type="Proteomes" id="UP000830326"/>
    </source>
</evidence>
<dbReference type="Pfam" id="PF09991">
    <property type="entry name" value="DUF2232"/>
    <property type="match status" value="1"/>
</dbReference>
<feature type="transmembrane region" description="Helical" evidence="1">
    <location>
        <begin position="247"/>
        <end position="274"/>
    </location>
</feature>
<keyword evidence="1" id="KW-0812">Transmembrane</keyword>
<sequence>MIKDEVQWMKDTRRITEGALMTGVYLLELLLILFLPGIVGSLLLFTLPIPFVFYSYRHGWKAGGLMLIAVVIFALLFATVFSLPITLLTGVGGIFAGTAMYHKRSSYETWAVGSIGFIIGIVAVYLLSQLFLGVSWAEQIRVSLDEAFTITERMLGTFGGEEQMQEQLEGLRQQIETLPDLIPSLIAILGIIYAFVSQWLSYKLINRVEGKKFHFPAFRNFTLPTSVLWYYFFALILNYAFAAGDGIGYLAAINVFTLTGTFLIVQGFAFIAFYTHVKRKSKALPILAIVGCVFLPTILLYLVRILGIIDIGFSLRERMQTKK</sequence>
<dbReference type="InterPro" id="IPR018710">
    <property type="entry name" value="DUF2232"/>
</dbReference>
<keyword evidence="1" id="KW-1133">Transmembrane helix</keyword>
<name>A0ABY4H8B3_9BACI</name>
<dbReference type="EMBL" id="CP095075">
    <property type="protein sequence ID" value="UOR10786.1"/>
    <property type="molecule type" value="Genomic_DNA"/>
</dbReference>
<feature type="transmembrane region" description="Helical" evidence="1">
    <location>
        <begin position="20"/>
        <end position="45"/>
    </location>
</feature>
<evidence type="ECO:0000256" key="1">
    <source>
        <dbReference type="SAM" id="Phobius"/>
    </source>
</evidence>
<organism evidence="2 3">
    <name type="scientific">Halobacillus amylolyticus</name>
    <dbReference type="NCBI Taxonomy" id="2932259"/>
    <lineage>
        <taxon>Bacteria</taxon>
        <taxon>Bacillati</taxon>
        <taxon>Bacillota</taxon>
        <taxon>Bacilli</taxon>
        <taxon>Bacillales</taxon>
        <taxon>Bacillaceae</taxon>
        <taxon>Halobacillus</taxon>
    </lineage>
</organism>
<dbReference type="RefSeq" id="WP_245030133.1">
    <property type="nucleotide sequence ID" value="NZ_CP095075.1"/>
</dbReference>
<dbReference type="Proteomes" id="UP000830326">
    <property type="component" value="Chromosome"/>
</dbReference>
<feature type="transmembrane region" description="Helical" evidence="1">
    <location>
        <begin position="221"/>
        <end position="241"/>
    </location>
</feature>
<feature type="transmembrane region" description="Helical" evidence="1">
    <location>
        <begin position="65"/>
        <end position="95"/>
    </location>
</feature>
<feature type="transmembrane region" description="Helical" evidence="1">
    <location>
        <begin position="107"/>
        <end position="127"/>
    </location>
</feature>